<feature type="region of interest" description="Disordered" evidence="6">
    <location>
        <begin position="158"/>
        <end position="263"/>
    </location>
</feature>
<feature type="compositionally biased region" description="Basic residues" evidence="6">
    <location>
        <begin position="241"/>
        <end position="251"/>
    </location>
</feature>
<keyword evidence="10" id="KW-1185">Reference proteome</keyword>
<dbReference type="Pfam" id="PF16016">
    <property type="entry name" value="VASt"/>
    <property type="match status" value="1"/>
</dbReference>
<feature type="compositionally biased region" description="Basic and acidic residues" evidence="6">
    <location>
        <begin position="460"/>
        <end position="472"/>
    </location>
</feature>
<feature type="compositionally biased region" description="Polar residues" evidence="6">
    <location>
        <begin position="13"/>
        <end position="27"/>
    </location>
</feature>
<sequence>MSRASLKDEEKLSSNSFLSPESVSQKQTGRKRPTLLKRLSSSSLRTVSTKDYNNGETMQPPEASSNKDVSGDEGSKIDSKDKFTHQRKHSNTISGGMPSYSHEIRAPSTPRRSSDGPHLHIPYPTTINISAPTPTTATFSDEVFSTSATGLTFELLQSQGTPSNTDFGDDLGNNKAPTPIASPEHSKEPVTSSTPAPSGLDSMDSNRPRGISISTISSTTSLGSSGTDLNRSISLPSHGKIATRRKAKSRRTSLDTTTSSEGGFSAAGGSVATICGLEIANAKRNAEFHALFRSVPEDDMLIEDYGCALQKEILVQGRIYISEHHICFNANIFGWVTNLVLAFSEIVSVEKKMTAMIIPNGIQICTLHAKHSFASFLSRDMAYDQMMDVWRVAHPTNPSVQKMLLAADNSTAQHETSSDEETDDSDATLSEGDDDDIDHTRTEASLVDALGIAHPVTSPEKTEKKVEPTEEELARRRAISDVGPRPNGLAANVSVKSPVTLPKTECQCQHSGSHYPNVALDAVFPGSIETLYNMLFNSSFISNFLVEGEKSQDVNIGNWSKDTDKKETVRKSTYIKYLGMPIGPKTTKCHLEERCFECDFNKAITVLTTTQTPDVPMGSSFSVKTRACITSTGMGSVRLLVTFQVEFTKGGFLKSTIEKASSDGQITYYKNLEAAMRAYITSHPGEFGQGRKKKRDKQSGKVRKVKLTKVCDELPEDAKRKSLVKATENNSKASLYRALEDSISGMATLSANIIRFFIDHVGIPSSAQITLFFFGLLVLSNVFLLKKMSIVDKQLSELSSTQGMHGISTIDLDQERELLWQYLQQRTQHKTKAQVNVAKQWNKHAMEILRKKALLDQQILGIQSVIRGAEDQLDKLNPITSKNHH</sequence>
<evidence type="ECO:0000256" key="2">
    <source>
        <dbReference type="ARBA" id="ARBA00006582"/>
    </source>
</evidence>
<dbReference type="GO" id="GO:0005886">
    <property type="term" value="C:plasma membrane"/>
    <property type="evidence" value="ECO:0007669"/>
    <property type="project" value="TreeGrafter"/>
</dbReference>
<dbReference type="GO" id="GO:0032934">
    <property type="term" value="F:sterol binding"/>
    <property type="evidence" value="ECO:0007669"/>
    <property type="project" value="TreeGrafter"/>
</dbReference>
<evidence type="ECO:0000256" key="6">
    <source>
        <dbReference type="SAM" id="MobiDB-lite"/>
    </source>
</evidence>
<dbReference type="RefSeq" id="XP_051448592.1">
    <property type="nucleotide sequence ID" value="XM_051585800.1"/>
</dbReference>
<dbReference type="Pfam" id="PF02893">
    <property type="entry name" value="GRAM"/>
    <property type="match status" value="1"/>
</dbReference>
<evidence type="ECO:0000256" key="5">
    <source>
        <dbReference type="ARBA" id="ARBA00023136"/>
    </source>
</evidence>
<feature type="region of interest" description="Disordered" evidence="6">
    <location>
        <begin position="1"/>
        <end position="134"/>
    </location>
</feature>
<comment type="caution">
    <text evidence="9">The sequence shown here is derived from an EMBL/GenBank/DDBJ whole genome shotgun (WGS) entry which is preliminary data.</text>
</comment>
<dbReference type="Gene3D" id="2.30.29.30">
    <property type="entry name" value="Pleckstrin-homology domain (PH domain)/Phosphotyrosine-binding domain (PTB)"/>
    <property type="match status" value="1"/>
</dbReference>
<keyword evidence="4 7" id="KW-1133">Transmembrane helix</keyword>
<dbReference type="GeneID" id="75911148"/>
<feature type="compositionally biased region" description="Polar residues" evidence="6">
    <location>
        <begin position="51"/>
        <end position="68"/>
    </location>
</feature>
<dbReference type="PANTHER" id="PTHR23319:SF4">
    <property type="entry name" value="GRAM DOMAIN CONTAINING 1B, ISOFORM E"/>
    <property type="match status" value="1"/>
</dbReference>
<dbReference type="GO" id="GO:0032366">
    <property type="term" value="P:intracellular sterol transport"/>
    <property type="evidence" value="ECO:0007669"/>
    <property type="project" value="TreeGrafter"/>
</dbReference>
<dbReference type="SMART" id="SM00568">
    <property type="entry name" value="GRAM"/>
    <property type="match status" value="1"/>
</dbReference>
<evidence type="ECO:0000313" key="9">
    <source>
        <dbReference type="EMBL" id="KAI8583588.1"/>
    </source>
</evidence>
<dbReference type="CDD" id="cd13220">
    <property type="entry name" value="PH-GRAM_GRAMDC"/>
    <property type="match status" value="1"/>
</dbReference>
<dbReference type="GO" id="GO:0120015">
    <property type="term" value="F:sterol transfer activity"/>
    <property type="evidence" value="ECO:0007669"/>
    <property type="project" value="TreeGrafter"/>
</dbReference>
<feature type="compositionally biased region" description="Low complexity" evidence="6">
    <location>
        <begin position="36"/>
        <end position="50"/>
    </location>
</feature>
<keyword evidence="3 7" id="KW-0812">Transmembrane</keyword>
<dbReference type="Proteomes" id="UP001206595">
    <property type="component" value="Unassembled WGS sequence"/>
</dbReference>
<feature type="domain" description="VASt" evidence="8">
    <location>
        <begin position="514"/>
        <end position="684"/>
    </location>
</feature>
<dbReference type="InterPro" id="IPR051482">
    <property type="entry name" value="Cholesterol_transport"/>
</dbReference>
<dbReference type="InterPro" id="IPR004182">
    <property type="entry name" value="GRAM"/>
</dbReference>
<evidence type="ECO:0000256" key="3">
    <source>
        <dbReference type="ARBA" id="ARBA00022692"/>
    </source>
</evidence>
<evidence type="ECO:0000256" key="1">
    <source>
        <dbReference type="ARBA" id="ARBA00004167"/>
    </source>
</evidence>
<evidence type="ECO:0000256" key="4">
    <source>
        <dbReference type="ARBA" id="ARBA00022989"/>
    </source>
</evidence>
<reference evidence="9" key="1">
    <citation type="submission" date="2021-06" db="EMBL/GenBank/DDBJ databases">
        <authorList>
            <consortium name="DOE Joint Genome Institute"/>
            <person name="Mondo S.J."/>
            <person name="Amses K.R."/>
            <person name="Simmons D.R."/>
            <person name="Longcore J.E."/>
            <person name="Seto K."/>
            <person name="Alves G.H."/>
            <person name="Bonds A.E."/>
            <person name="Quandt C.A."/>
            <person name="Davis W.J."/>
            <person name="Chang Y."/>
            <person name="Letcher P.M."/>
            <person name="Powell M.J."/>
            <person name="Kuo A."/>
            <person name="Labutti K."/>
            <person name="Pangilinan J."/>
            <person name="Andreopoulos W."/>
            <person name="Tritt A."/>
            <person name="Riley R."/>
            <person name="Hundley H."/>
            <person name="Johnson J."/>
            <person name="Lipzen A."/>
            <person name="Barry K."/>
            <person name="Berbee M.L."/>
            <person name="Buchler N.E."/>
            <person name="Grigoriev I.V."/>
            <person name="Spatafora J.W."/>
            <person name="Stajich J.E."/>
            <person name="James T.Y."/>
        </authorList>
    </citation>
    <scope>NUCLEOTIDE SEQUENCE</scope>
    <source>
        <strain evidence="9">AG</strain>
    </source>
</reference>
<dbReference type="PANTHER" id="PTHR23319">
    <property type="entry name" value="GRAM DOMAIN CONTAINING 1B, ISOFORM E"/>
    <property type="match status" value="1"/>
</dbReference>
<reference evidence="9" key="2">
    <citation type="journal article" date="2022" name="Proc. Natl. Acad. Sci. U.S.A.">
        <title>Diploid-dominant life cycles characterize the early evolution of Fungi.</title>
        <authorList>
            <person name="Amses K.R."/>
            <person name="Simmons D.R."/>
            <person name="Longcore J.E."/>
            <person name="Mondo S.J."/>
            <person name="Seto K."/>
            <person name="Jeronimo G.H."/>
            <person name="Bonds A.E."/>
            <person name="Quandt C.A."/>
            <person name="Davis W.J."/>
            <person name="Chang Y."/>
            <person name="Federici B.A."/>
            <person name="Kuo A."/>
            <person name="LaButti K."/>
            <person name="Pangilinan J."/>
            <person name="Andreopoulos W."/>
            <person name="Tritt A."/>
            <person name="Riley R."/>
            <person name="Hundley H."/>
            <person name="Johnson J."/>
            <person name="Lipzen A."/>
            <person name="Barry K."/>
            <person name="Lang B.F."/>
            <person name="Cuomo C.A."/>
            <person name="Buchler N.E."/>
            <person name="Grigoriev I.V."/>
            <person name="Spatafora J.W."/>
            <person name="Stajich J.E."/>
            <person name="James T.Y."/>
        </authorList>
    </citation>
    <scope>NUCLEOTIDE SEQUENCE</scope>
    <source>
        <strain evidence="9">AG</strain>
    </source>
</reference>
<feature type="compositionally biased region" description="Low complexity" evidence="6">
    <location>
        <begin position="254"/>
        <end position="263"/>
    </location>
</feature>
<dbReference type="AlphaFoldDB" id="A0AAD5EGT4"/>
<keyword evidence="5 7" id="KW-0472">Membrane</keyword>
<feature type="transmembrane region" description="Helical" evidence="7">
    <location>
        <begin position="767"/>
        <end position="785"/>
    </location>
</feature>
<dbReference type="GO" id="GO:0140268">
    <property type="term" value="C:endoplasmic reticulum-plasma membrane contact site"/>
    <property type="evidence" value="ECO:0007669"/>
    <property type="project" value="TreeGrafter"/>
</dbReference>
<gene>
    <name evidence="9" type="ORF">K450DRAFT_221842</name>
</gene>
<dbReference type="InterPro" id="IPR011993">
    <property type="entry name" value="PH-like_dom_sf"/>
</dbReference>
<name>A0AAD5EGT4_UMBRA</name>
<accession>A0AAD5EGT4</accession>
<feature type="compositionally biased region" description="Basic and acidic residues" evidence="6">
    <location>
        <begin position="1"/>
        <end position="12"/>
    </location>
</feature>
<dbReference type="GO" id="GO:0032541">
    <property type="term" value="C:cortical endoplasmic reticulum"/>
    <property type="evidence" value="ECO:0007669"/>
    <property type="project" value="TreeGrafter"/>
</dbReference>
<comment type="similarity">
    <text evidence="2">Belongs to the YSP2 family.</text>
</comment>
<evidence type="ECO:0000259" key="8">
    <source>
        <dbReference type="PROSITE" id="PS51778"/>
    </source>
</evidence>
<dbReference type="GO" id="GO:0005789">
    <property type="term" value="C:endoplasmic reticulum membrane"/>
    <property type="evidence" value="ECO:0007669"/>
    <property type="project" value="TreeGrafter"/>
</dbReference>
<feature type="compositionally biased region" description="Basic and acidic residues" evidence="6">
    <location>
        <begin position="69"/>
        <end position="84"/>
    </location>
</feature>
<evidence type="ECO:0000256" key="7">
    <source>
        <dbReference type="SAM" id="Phobius"/>
    </source>
</evidence>
<organism evidence="9 10">
    <name type="scientific">Umbelopsis ramanniana AG</name>
    <dbReference type="NCBI Taxonomy" id="1314678"/>
    <lineage>
        <taxon>Eukaryota</taxon>
        <taxon>Fungi</taxon>
        <taxon>Fungi incertae sedis</taxon>
        <taxon>Mucoromycota</taxon>
        <taxon>Mucoromycotina</taxon>
        <taxon>Umbelopsidomycetes</taxon>
        <taxon>Umbelopsidales</taxon>
        <taxon>Umbelopsidaceae</taxon>
        <taxon>Umbelopsis</taxon>
    </lineage>
</organism>
<feature type="compositionally biased region" description="Low complexity" evidence="6">
    <location>
        <begin position="210"/>
        <end position="227"/>
    </location>
</feature>
<evidence type="ECO:0000313" key="10">
    <source>
        <dbReference type="Proteomes" id="UP001206595"/>
    </source>
</evidence>
<feature type="region of interest" description="Disordered" evidence="6">
    <location>
        <begin position="452"/>
        <end position="472"/>
    </location>
</feature>
<dbReference type="InterPro" id="IPR031968">
    <property type="entry name" value="VASt"/>
</dbReference>
<feature type="region of interest" description="Disordered" evidence="6">
    <location>
        <begin position="409"/>
        <end position="438"/>
    </location>
</feature>
<protein>
    <recommendedName>
        <fullName evidence="8">VASt domain-containing protein</fullName>
    </recommendedName>
</protein>
<feature type="compositionally biased region" description="Polar residues" evidence="6">
    <location>
        <begin position="125"/>
        <end position="134"/>
    </location>
</feature>
<dbReference type="PROSITE" id="PS51778">
    <property type="entry name" value="VAST"/>
    <property type="match status" value="1"/>
</dbReference>
<proteinExistence type="inferred from homology"/>
<comment type="subcellular location">
    <subcellularLocation>
        <location evidence="1">Membrane</location>
        <topology evidence="1">Single-pass membrane protein</topology>
    </subcellularLocation>
</comment>
<dbReference type="GO" id="GO:0005739">
    <property type="term" value="C:mitochondrion"/>
    <property type="evidence" value="ECO:0007669"/>
    <property type="project" value="TreeGrafter"/>
</dbReference>
<feature type="compositionally biased region" description="Acidic residues" evidence="6">
    <location>
        <begin position="418"/>
        <end position="437"/>
    </location>
</feature>
<dbReference type="EMBL" id="MU620895">
    <property type="protein sequence ID" value="KAI8583588.1"/>
    <property type="molecule type" value="Genomic_DNA"/>
</dbReference>